<dbReference type="OrthoDB" id="9792554at2"/>
<protein>
    <submittedName>
        <fullName evidence="2">Hemerythrin HHE cation binding domain-containing protein</fullName>
    </submittedName>
</protein>
<name>A0A4R8ISM0_9GAMM</name>
<accession>A0A4R8ISM0</accession>
<dbReference type="Proteomes" id="UP000294914">
    <property type="component" value="Unassembled WGS sequence"/>
</dbReference>
<reference evidence="2 3" key="1">
    <citation type="submission" date="2019-03" db="EMBL/GenBank/DDBJ databases">
        <title>Genomic Encyclopedia of Type Strains, Phase IV (KMG-IV): sequencing the most valuable type-strain genomes for metagenomic binning, comparative biology and taxonomic classification.</title>
        <authorList>
            <person name="Goeker M."/>
        </authorList>
    </citation>
    <scope>NUCLEOTIDE SEQUENCE [LARGE SCALE GENOMIC DNA]</scope>
    <source>
        <strain evidence="2 3">DSM 16326</strain>
    </source>
</reference>
<evidence type="ECO:0000259" key="1">
    <source>
        <dbReference type="Pfam" id="PF01814"/>
    </source>
</evidence>
<proteinExistence type="predicted"/>
<dbReference type="Pfam" id="PF01814">
    <property type="entry name" value="Hemerythrin"/>
    <property type="match status" value="1"/>
</dbReference>
<dbReference type="RefSeq" id="WP_134084160.1">
    <property type="nucleotide sequence ID" value="NZ_SOQX01000005.1"/>
</dbReference>
<evidence type="ECO:0000313" key="3">
    <source>
        <dbReference type="Proteomes" id="UP000294914"/>
    </source>
</evidence>
<evidence type="ECO:0000313" key="2">
    <source>
        <dbReference type="EMBL" id="TDY00549.1"/>
    </source>
</evidence>
<organism evidence="2 3">
    <name type="scientific">Thiohalophilus thiocyanatoxydans</name>
    <dbReference type="NCBI Taxonomy" id="381308"/>
    <lineage>
        <taxon>Bacteria</taxon>
        <taxon>Pseudomonadati</taxon>
        <taxon>Pseudomonadota</taxon>
        <taxon>Gammaproteobacteria</taxon>
        <taxon>Thiohalomonadales</taxon>
        <taxon>Thiohalophilaceae</taxon>
        <taxon>Thiohalophilus</taxon>
    </lineage>
</organism>
<dbReference type="Gene3D" id="1.20.120.520">
    <property type="entry name" value="nmb1532 protein domain like"/>
    <property type="match status" value="1"/>
</dbReference>
<dbReference type="AlphaFoldDB" id="A0A4R8ISM0"/>
<dbReference type="InterPro" id="IPR012312">
    <property type="entry name" value="Hemerythrin-like"/>
</dbReference>
<dbReference type="PANTHER" id="PTHR35585:SF1">
    <property type="entry name" value="HHE DOMAIN PROTEIN (AFU_ORTHOLOGUE AFUA_4G00730)"/>
    <property type="match status" value="1"/>
</dbReference>
<feature type="domain" description="Hemerythrin-like" evidence="1">
    <location>
        <begin position="8"/>
        <end position="126"/>
    </location>
</feature>
<keyword evidence="3" id="KW-1185">Reference proteome</keyword>
<comment type="caution">
    <text evidence="2">The sequence shown here is derived from an EMBL/GenBank/DDBJ whole genome shotgun (WGS) entry which is preliminary data.</text>
</comment>
<gene>
    <name evidence="2" type="ORF">EDC23_2052</name>
</gene>
<dbReference type="PANTHER" id="PTHR35585">
    <property type="entry name" value="HHE DOMAIN PROTEIN (AFU_ORTHOLOGUE AFUA_4G00730)"/>
    <property type="match status" value="1"/>
</dbReference>
<dbReference type="EMBL" id="SOQX01000005">
    <property type="protein sequence ID" value="TDY00549.1"/>
    <property type="molecule type" value="Genomic_DNA"/>
</dbReference>
<sequence>MPQKSTDNWLVHDHRRFEETVKQCELAAGAEDWKTAVQLFNSVSDDLKLHIQMEDEVIYPFFKQEVADPDDDLGDLMYEHDNLERLLNDLAKVIKNRNFDHFETSLEPLYQAMVEHNAHEEEVLKRMGDEPLLTNRDRIVQQLESIKPGVSRNWEF</sequence>